<reference evidence="7" key="1">
    <citation type="submission" date="2021-01" db="EMBL/GenBank/DDBJ databases">
        <title>Caligus Genome Assembly.</title>
        <authorList>
            <person name="Gallardo-Escarate C."/>
        </authorList>
    </citation>
    <scope>NUCLEOTIDE SEQUENCE [LARGE SCALE GENOMIC DNA]</scope>
</reference>
<sequence length="273" mass="30882">MTAIIPKIQNLSKGVIRVLGCNPSPMTLQGTNTYIIGSGKRWCFSEYIKNLVYASQQEGFTLSDIIITHWHQDHIGGIQSVLEAFPSQRQLIRIHKFPLPEKDPQNQSFLSLENGQILRPDSNSSLQVVYTPGHTTDHIILNFLEEGIVFSGDCVLGEGTAVFEDLKDYLKSLSDIIQLSPRPFIPGMLNYYIAHRNMREEQILAAFRDKSSLSIMELVKIMYSDLQGNLVFAAAINVRHHLKKLCQDGVLEEDSGDESLYKLKICEVYNIHM</sequence>
<dbReference type="InterPro" id="IPR001279">
    <property type="entry name" value="Metallo-B-lactamas"/>
</dbReference>
<name>A0A7T8QUX9_CALRO</name>
<dbReference type="InterPro" id="IPR050662">
    <property type="entry name" value="Sec-metab_biosynth-thioest"/>
</dbReference>
<dbReference type="SMART" id="SM00849">
    <property type="entry name" value="Lactamase_B"/>
    <property type="match status" value="1"/>
</dbReference>
<evidence type="ECO:0000256" key="1">
    <source>
        <dbReference type="ARBA" id="ARBA00006759"/>
    </source>
</evidence>
<dbReference type="GO" id="GO:0031123">
    <property type="term" value="P:RNA 3'-end processing"/>
    <property type="evidence" value="ECO:0007669"/>
    <property type="project" value="UniProtKB-ARBA"/>
</dbReference>
<dbReference type="InterPro" id="IPR041516">
    <property type="entry name" value="LACTB2_WH"/>
</dbReference>
<keyword evidence="3" id="KW-0378">Hydrolase</keyword>
<dbReference type="Pfam" id="PF17778">
    <property type="entry name" value="WHD_BLACT"/>
    <property type="match status" value="1"/>
</dbReference>
<evidence type="ECO:0000256" key="3">
    <source>
        <dbReference type="ARBA" id="ARBA00022801"/>
    </source>
</evidence>
<protein>
    <submittedName>
        <fullName evidence="6">Beta-lactamase-like protein 2 -like protein</fullName>
    </submittedName>
</protein>
<dbReference type="InterPro" id="IPR047921">
    <property type="entry name" value="LACTB2-like_MBL-fold"/>
</dbReference>
<keyword evidence="7" id="KW-1185">Reference proteome</keyword>
<dbReference type="Gene3D" id="3.60.15.10">
    <property type="entry name" value="Ribonuclease Z/Hydroxyacylglutathione hydrolase-like"/>
    <property type="match status" value="1"/>
</dbReference>
<dbReference type="SUPFAM" id="SSF56281">
    <property type="entry name" value="Metallo-hydrolase/oxidoreductase"/>
    <property type="match status" value="1"/>
</dbReference>
<dbReference type="PANTHER" id="PTHR23131">
    <property type="entry name" value="ENDORIBONUCLEASE LACTB2"/>
    <property type="match status" value="1"/>
</dbReference>
<feature type="domain" description="Metallo-beta-lactamase" evidence="5">
    <location>
        <begin position="30"/>
        <end position="188"/>
    </location>
</feature>
<evidence type="ECO:0000313" key="6">
    <source>
        <dbReference type="EMBL" id="QQP56002.1"/>
    </source>
</evidence>
<dbReference type="AlphaFoldDB" id="A0A7T8QUX9"/>
<dbReference type="FunFam" id="3.60.15.10:FF:000041">
    <property type="entry name" value="Metallo-beta-lactamase domain protein"/>
    <property type="match status" value="1"/>
</dbReference>
<dbReference type="CDD" id="cd07722">
    <property type="entry name" value="LACTB2-like_MBL-fold"/>
    <property type="match status" value="1"/>
</dbReference>
<evidence type="ECO:0000259" key="5">
    <source>
        <dbReference type="SMART" id="SM00849"/>
    </source>
</evidence>
<dbReference type="Gene3D" id="1.10.10.10">
    <property type="entry name" value="Winged helix-like DNA-binding domain superfamily/Winged helix DNA-binding domain"/>
    <property type="match status" value="1"/>
</dbReference>
<keyword evidence="2" id="KW-0479">Metal-binding</keyword>
<dbReference type="InterPro" id="IPR036866">
    <property type="entry name" value="RibonucZ/Hydroxyglut_hydro"/>
</dbReference>
<comment type="similarity">
    <text evidence="1">Belongs to the metallo-beta-lactamase superfamily. Glyoxalase II family.</text>
</comment>
<dbReference type="OrthoDB" id="17458at2759"/>
<organism evidence="6 7">
    <name type="scientific">Caligus rogercresseyi</name>
    <name type="common">Sea louse</name>
    <dbReference type="NCBI Taxonomy" id="217165"/>
    <lineage>
        <taxon>Eukaryota</taxon>
        <taxon>Metazoa</taxon>
        <taxon>Ecdysozoa</taxon>
        <taxon>Arthropoda</taxon>
        <taxon>Crustacea</taxon>
        <taxon>Multicrustacea</taxon>
        <taxon>Hexanauplia</taxon>
        <taxon>Copepoda</taxon>
        <taxon>Siphonostomatoida</taxon>
        <taxon>Caligidae</taxon>
        <taxon>Caligus</taxon>
    </lineage>
</organism>
<gene>
    <name evidence="6" type="ORF">FKW44_000519</name>
</gene>
<evidence type="ECO:0000256" key="2">
    <source>
        <dbReference type="ARBA" id="ARBA00022723"/>
    </source>
</evidence>
<dbReference type="InterPro" id="IPR036388">
    <property type="entry name" value="WH-like_DNA-bd_sf"/>
</dbReference>
<evidence type="ECO:0000256" key="4">
    <source>
        <dbReference type="ARBA" id="ARBA00022833"/>
    </source>
</evidence>
<dbReference type="EMBL" id="CP045890">
    <property type="protein sequence ID" value="QQP56002.1"/>
    <property type="molecule type" value="Genomic_DNA"/>
</dbReference>
<dbReference type="Proteomes" id="UP000595437">
    <property type="component" value="Chromosome 1"/>
</dbReference>
<dbReference type="GO" id="GO:0016787">
    <property type="term" value="F:hydrolase activity"/>
    <property type="evidence" value="ECO:0007669"/>
    <property type="project" value="UniProtKB-KW"/>
</dbReference>
<dbReference type="GO" id="GO:0046872">
    <property type="term" value="F:metal ion binding"/>
    <property type="evidence" value="ECO:0007669"/>
    <property type="project" value="UniProtKB-KW"/>
</dbReference>
<proteinExistence type="inferred from homology"/>
<keyword evidence="4" id="KW-0862">Zinc</keyword>
<dbReference type="PANTHER" id="PTHR23131:SF0">
    <property type="entry name" value="ENDORIBONUCLEASE LACTB2"/>
    <property type="match status" value="1"/>
</dbReference>
<evidence type="ECO:0000313" key="7">
    <source>
        <dbReference type="Proteomes" id="UP000595437"/>
    </source>
</evidence>
<dbReference type="Pfam" id="PF00753">
    <property type="entry name" value="Lactamase_B"/>
    <property type="match status" value="1"/>
</dbReference>
<accession>A0A7T8QUX9</accession>